<name>A0A3Q8H553_9GAMM</name>
<evidence type="ECO:0000313" key="9">
    <source>
        <dbReference type="Proteomes" id="UP000661012"/>
    </source>
</evidence>
<keyword evidence="2" id="KW-0472">Membrane</keyword>
<dbReference type="KEGG" id="epe:CI789_08840"/>
<dbReference type="Proteomes" id="UP000306393">
    <property type="component" value="Unassembled WGS sequence"/>
</dbReference>
<gene>
    <name evidence="7" type="ORF">EpCFBP13511_01415</name>
    <name evidence="6" type="ORF">IFT93_02335</name>
</gene>
<keyword evidence="3" id="KW-0564">Palmitate</keyword>
<dbReference type="EMBL" id="JACYNN010000001">
    <property type="protein sequence ID" value="MBD8105261.1"/>
    <property type="molecule type" value="Genomic_DNA"/>
</dbReference>
<dbReference type="Gene3D" id="2.40.128.200">
    <property type="match status" value="1"/>
</dbReference>
<dbReference type="Pfam" id="PF09864">
    <property type="entry name" value="MliC"/>
    <property type="match status" value="1"/>
</dbReference>
<evidence type="ECO:0000313" key="7">
    <source>
        <dbReference type="EMBL" id="TKJ95040.1"/>
    </source>
</evidence>
<dbReference type="SUPFAM" id="SSF141488">
    <property type="entry name" value="YdhA-like"/>
    <property type="match status" value="1"/>
</dbReference>
<dbReference type="Proteomes" id="UP000661012">
    <property type="component" value="Unassembled WGS sequence"/>
</dbReference>
<keyword evidence="4" id="KW-0449">Lipoprotein</keyword>
<reference evidence="6 9" key="2">
    <citation type="journal article" date="2020" name="FEMS Microbiol. Ecol.">
        <title>Temporal dynamics of bacterial communities during seed development and maturation.</title>
        <authorList>
            <person name="Chesneau G."/>
            <person name="Torres-Cortes G."/>
            <person name="Briand M."/>
            <person name="Darrasse A."/>
            <person name="Preveaux A."/>
            <person name="Marais C."/>
            <person name="Jacques M.A."/>
            <person name="Shade A."/>
            <person name="Barret M."/>
        </authorList>
    </citation>
    <scope>NUCLEOTIDE SEQUENCE [LARGE SCALE GENOMIC DNA]</scope>
    <source>
        <strain evidence="6 9">CFBP13732</strain>
    </source>
</reference>
<dbReference type="EMBL" id="QGAC01000001">
    <property type="protein sequence ID" value="TKJ95040.1"/>
    <property type="molecule type" value="Genomic_DNA"/>
</dbReference>
<evidence type="ECO:0000256" key="4">
    <source>
        <dbReference type="ARBA" id="ARBA00023288"/>
    </source>
</evidence>
<dbReference type="InterPro" id="IPR018660">
    <property type="entry name" value="MliC"/>
</dbReference>
<evidence type="ECO:0000259" key="5">
    <source>
        <dbReference type="Pfam" id="PF09864"/>
    </source>
</evidence>
<dbReference type="RefSeq" id="WP_062743450.1">
    <property type="nucleotide sequence ID" value="NZ_CP022725.1"/>
</dbReference>
<proteinExistence type="predicted"/>
<keyword evidence="1" id="KW-0732">Signal</keyword>
<evidence type="ECO:0000256" key="3">
    <source>
        <dbReference type="ARBA" id="ARBA00023139"/>
    </source>
</evidence>
<dbReference type="PROSITE" id="PS51257">
    <property type="entry name" value="PROKAR_LIPOPROTEIN"/>
    <property type="match status" value="1"/>
</dbReference>
<evidence type="ECO:0000256" key="2">
    <source>
        <dbReference type="ARBA" id="ARBA00023136"/>
    </source>
</evidence>
<accession>A0A3Q8H553</accession>
<dbReference type="STRING" id="1219360.GCA_001571305_00968"/>
<evidence type="ECO:0000256" key="1">
    <source>
        <dbReference type="ARBA" id="ARBA00022729"/>
    </source>
</evidence>
<evidence type="ECO:0000313" key="8">
    <source>
        <dbReference type="Proteomes" id="UP000306393"/>
    </source>
</evidence>
<evidence type="ECO:0000313" key="6">
    <source>
        <dbReference type="EMBL" id="MBD8105261.1"/>
    </source>
</evidence>
<protein>
    <submittedName>
        <fullName evidence="6">MliC family protein</fullName>
    </submittedName>
</protein>
<reference evidence="7 8" key="1">
    <citation type="journal article" date="2019" name="Sci. Rep.">
        <title>Differences in resource use lead to coexistence of seed-transmitted microbial populations.</title>
        <authorList>
            <person name="Torres-Cortes G."/>
            <person name="Garcia B.J."/>
            <person name="Compant S."/>
            <person name="Rezki S."/>
            <person name="Jones P."/>
            <person name="Preveaux A."/>
            <person name="Briand M."/>
            <person name="Roulet A."/>
            <person name="Bouchez O."/>
            <person name="Jacobson D."/>
            <person name="Barret M."/>
        </authorList>
    </citation>
    <scope>NUCLEOTIDE SEQUENCE [LARGE SCALE GENOMIC DNA]</scope>
    <source>
        <strain evidence="7 8">CFBP13511</strain>
    </source>
</reference>
<keyword evidence="9" id="KW-1185">Reference proteome</keyword>
<sequence length="106" mass="11631">MKKWYIAGVMVALSGCSHFQTGSEEQVSTLHYTCGTLPLTVQLDNSKSEVKLILDGQPLVLKQLPAASGARYGDGHYVFWSKGDSAFIERNDKVIINDCQLQQPAS</sequence>
<feature type="domain" description="C-type lysozyme inhibitor" evidence="5">
    <location>
        <begin position="32"/>
        <end position="95"/>
    </location>
</feature>
<dbReference type="InterPro" id="IPR036328">
    <property type="entry name" value="MliC_sf"/>
</dbReference>
<organism evidence="7 8">
    <name type="scientific">Erwinia persicina</name>
    <dbReference type="NCBI Taxonomy" id="55211"/>
    <lineage>
        <taxon>Bacteria</taxon>
        <taxon>Pseudomonadati</taxon>
        <taxon>Pseudomonadota</taxon>
        <taxon>Gammaproteobacteria</taxon>
        <taxon>Enterobacterales</taxon>
        <taxon>Erwiniaceae</taxon>
        <taxon>Erwinia</taxon>
    </lineage>
</organism>
<comment type="caution">
    <text evidence="7">The sequence shown here is derived from an EMBL/GenBank/DDBJ whole genome shotgun (WGS) entry which is preliminary data.</text>
</comment>
<dbReference type="AlphaFoldDB" id="A0A3Q8H553"/>
<dbReference type="OrthoDB" id="5588236at2"/>